<keyword evidence="3" id="KW-1185">Reference proteome</keyword>
<dbReference type="CDD" id="cd02947">
    <property type="entry name" value="TRX_family"/>
    <property type="match status" value="1"/>
</dbReference>
<gene>
    <name evidence="2" type="ORF">DIZ78_16560</name>
</gene>
<dbReference type="SUPFAM" id="SSF52833">
    <property type="entry name" value="Thioredoxin-like"/>
    <property type="match status" value="1"/>
</dbReference>
<sequence>MAAASCIFEGTSENFDRLVLENSRRGLVLVDFWAPWVGPSMRQREMLSNLAQEYAGRFLLVSVNTDEQKPLAERFGVRSLPSFKLFKNGEMVAEFHGVQPEADYPRIIDEYAAKPVDQVSAGAIAAWQAGDPDKALQLLAEAAVSEPDNLAYPALMAKILMRQDRIDDALQLLSALPEVFRNELQISGLLAHLDFLQTAAGADAKADLEARITAKPEDAEVRYQLAAVCLHEDEIEQALEHLLLLSRQVPVYRNGIARKGMKALLDMLDPADERVARYRKELFRLNY</sequence>
<dbReference type="InterPro" id="IPR013766">
    <property type="entry name" value="Thioredoxin_domain"/>
</dbReference>
<dbReference type="GO" id="GO:0005737">
    <property type="term" value="C:cytoplasm"/>
    <property type="evidence" value="ECO:0007669"/>
    <property type="project" value="TreeGrafter"/>
</dbReference>
<dbReference type="Pfam" id="PF14561">
    <property type="entry name" value="TPR_20"/>
    <property type="match status" value="1"/>
</dbReference>
<comment type="caution">
    <text evidence="2">The sequence shown here is derived from an EMBL/GenBank/DDBJ whole genome shotgun (WGS) entry which is preliminary data.</text>
</comment>
<dbReference type="SUPFAM" id="SSF48452">
    <property type="entry name" value="TPR-like"/>
    <property type="match status" value="1"/>
</dbReference>
<dbReference type="GO" id="GO:0006950">
    <property type="term" value="P:response to stress"/>
    <property type="evidence" value="ECO:0007669"/>
    <property type="project" value="UniProtKB-ARBA"/>
</dbReference>
<dbReference type="InterPro" id="IPR011990">
    <property type="entry name" value="TPR-like_helical_dom_sf"/>
</dbReference>
<dbReference type="InterPro" id="IPR036249">
    <property type="entry name" value="Thioredoxin-like_sf"/>
</dbReference>
<evidence type="ECO:0000313" key="3">
    <source>
        <dbReference type="Proteomes" id="UP000254771"/>
    </source>
</evidence>
<dbReference type="AlphaFoldDB" id="A0A370DAW5"/>
<dbReference type="Proteomes" id="UP000254771">
    <property type="component" value="Unassembled WGS sequence"/>
</dbReference>
<evidence type="ECO:0000313" key="2">
    <source>
        <dbReference type="EMBL" id="RDH82042.1"/>
    </source>
</evidence>
<protein>
    <submittedName>
        <fullName evidence="2">Thioredoxin</fullName>
    </submittedName>
</protein>
<proteinExistence type="predicted"/>
<accession>A0A370DAW5</accession>
<dbReference type="Gene3D" id="1.25.40.10">
    <property type="entry name" value="Tetratricopeptide repeat domain"/>
    <property type="match status" value="2"/>
</dbReference>
<reference evidence="2 3" key="1">
    <citation type="journal article" date="2018" name="ISME J.">
        <title>Endosymbiont genomes yield clues of tubeworm success.</title>
        <authorList>
            <person name="Li Y."/>
            <person name="Liles M.R."/>
            <person name="Halanych K.M."/>
        </authorList>
    </citation>
    <scope>NUCLEOTIDE SEQUENCE [LARGE SCALE GENOMIC DNA]</scope>
    <source>
        <strain evidence="2">A1462</strain>
    </source>
</reference>
<dbReference type="Pfam" id="PF00085">
    <property type="entry name" value="Thioredoxin"/>
    <property type="match status" value="1"/>
</dbReference>
<dbReference type="GO" id="GO:0015035">
    <property type="term" value="F:protein-disulfide reductase activity"/>
    <property type="evidence" value="ECO:0007669"/>
    <property type="project" value="TreeGrafter"/>
</dbReference>
<dbReference type="PANTHER" id="PTHR45663">
    <property type="entry name" value="GEO12009P1"/>
    <property type="match status" value="1"/>
</dbReference>
<dbReference type="PROSITE" id="PS51352">
    <property type="entry name" value="THIOREDOXIN_2"/>
    <property type="match status" value="1"/>
</dbReference>
<dbReference type="EMBL" id="QFXE01000021">
    <property type="protein sequence ID" value="RDH82042.1"/>
    <property type="molecule type" value="Genomic_DNA"/>
</dbReference>
<dbReference type="Gene3D" id="3.40.30.10">
    <property type="entry name" value="Glutaredoxin"/>
    <property type="match status" value="1"/>
</dbReference>
<feature type="domain" description="Thioredoxin" evidence="1">
    <location>
        <begin position="1"/>
        <end position="113"/>
    </location>
</feature>
<dbReference type="PANTHER" id="PTHR45663:SF11">
    <property type="entry name" value="GEO12009P1"/>
    <property type="match status" value="1"/>
</dbReference>
<organism evidence="2 3">
    <name type="scientific">endosymbiont of Escarpia spicata</name>
    <dbReference type="NCBI Taxonomy" id="2200908"/>
    <lineage>
        <taxon>Bacteria</taxon>
        <taxon>Pseudomonadati</taxon>
        <taxon>Pseudomonadota</taxon>
        <taxon>Gammaproteobacteria</taxon>
        <taxon>sulfur-oxidizing symbionts</taxon>
    </lineage>
</organism>
<evidence type="ECO:0000259" key="1">
    <source>
        <dbReference type="PROSITE" id="PS51352"/>
    </source>
</evidence>
<name>A0A370DAW5_9GAMM</name>
<dbReference type="Pfam" id="PF14559">
    <property type="entry name" value="TPR_19"/>
    <property type="match status" value="1"/>
</dbReference>